<accession>A0A3B7MUD3</accession>
<evidence type="ECO:0000256" key="2">
    <source>
        <dbReference type="ARBA" id="ARBA00022801"/>
    </source>
</evidence>
<dbReference type="SMART" id="SM00228">
    <property type="entry name" value="PDZ"/>
    <property type="match status" value="2"/>
</dbReference>
<dbReference type="InterPro" id="IPR001478">
    <property type="entry name" value="PDZ"/>
</dbReference>
<feature type="domain" description="PDZ" evidence="4">
    <location>
        <begin position="285"/>
        <end position="357"/>
    </location>
</feature>
<keyword evidence="2" id="KW-0378">Hydrolase</keyword>
<proteinExistence type="predicted"/>
<sequence>MKFKQIAAIVLLSAATTFATMWGYQRYAKQDTYVYQNDNNDSGKIPANYADFKGLTNAPADFVPAANAAIPATVHIKTKATRTASNNLPRRSPFGDLFDMDLDDVFGDRMRSVPQMASGSGAIISEDGYIVTNNHVVEGADEINVTLNNKKSFKAKLVAADPSSDLAVIKVEAKGLPFLIYGNSDEVKVGQWVLAVGYPLTLETTVTAGIVSAKGRTLDINSRQSRTPVESFIQTDAAVNPGNSGGPLINTDGKLIGINSAIASPTGAYAGYSFTIPVNIVKKIVADLMKHGTVQRAYLGIEYPRENLSDEVKEQNGIKEGEGVYVLNARTEGAAAAAGIKKGDIITKINGVPVVSGADMVGQIATYRPGDKVNISYKRDGKEQTTAVTLRNATGSTDIVRTSVLDKLGAELETLSKEDAKSLGVAGGVVIKGISGKGALSKVRVQEGYVIVKADGKEVKTVDEFRKVLESAGSSVKVEGMYPGYEGIYPIVIPMNNAN</sequence>
<keyword evidence="3" id="KW-0732">Signal</keyword>
<evidence type="ECO:0000313" key="5">
    <source>
        <dbReference type="EMBL" id="AXY75235.1"/>
    </source>
</evidence>
<dbReference type="RefSeq" id="WP_119051116.1">
    <property type="nucleotide sequence ID" value="NZ_CP032157.1"/>
</dbReference>
<dbReference type="Gene3D" id="2.40.10.120">
    <property type="match status" value="1"/>
</dbReference>
<dbReference type="GO" id="GO:0006508">
    <property type="term" value="P:proteolysis"/>
    <property type="evidence" value="ECO:0007669"/>
    <property type="project" value="UniProtKB-KW"/>
</dbReference>
<dbReference type="PRINTS" id="PR00834">
    <property type="entry name" value="PROTEASES2C"/>
</dbReference>
<evidence type="ECO:0000313" key="6">
    <source>
        <dbReference type="Proteomes" id="UP000263900"/>
    </source>
</evidence>
<keyword evidence="1" id="KW-0645">Protease</keyword>
<dbReference type="InterPro" id="IPR009003">
    <property type="entry name" value="Peptidase_S1_PA"/>
</dbReference>
<dbReference type="OrthoDB" id="9758917at2"/>
<dbReference type="Pfam" id="PF13365">
    <property type="entry name" value="Trypsin_2"/>
    <property type="match status" value="1"/>
</dbReference>
<dbReference type="Gene3D" id="2.30.42.10">
    <property type="match status" value="2"/>
</dbReference>
<dbReference type="KEGG" id="pseg:D3H65_15140"/>
<evidence type="ECO:0000259" key="4">
    <source>
        <dbReference type="PROSITE" id="PS50106"/>
    </source>
</evidence>
<dbReference type="InterPro" id="IPR001940">
    <property type="entry name" value="Peptidase_S1C"/>
</dbReference>
<dbReference type="GO" id="GO:0004252">
    <property type="term" value="F:serine-type endopeptidase activity"/>
    <property type="evidence" value="ECO:0007669"/>
    <property type="project" value="InterPro"/>
</dbReference>
<dbReference type="SUPFAM" id="SSF50494">
    <property type="entry name" value="Trypsin-like serine proteases"/>
    <property type="match status" value="1"/>
</dbReference>
<dbReference type="InterPro" id="IPR051201">
    <property type="entry name" value="Chloro_Bact_Ser_Proteases"/>
</dbReference>
<organism evidence="5 6">
    <name type="scientific">Paraflavitalea soli</name>
    <dbReference type="NCBI Taxonomy" id="2315862"/>
    <lineage>
        <taxon>Bacteria</taxon>
        <taxon>Pseudomonadati</taxon>
        <taxon>Bacteroidota</taxon>
        <taxon>Chitinophagia</taxon>
        <taxon>Chitinophagales</taxon>
        <taxon>Chitinophagaceae</taxon>
        <taxon>Paraflavitalea</taxon>
    </lineage>
</organism>
<dbReference type="CDD" id="cd06779">
    <property type="entry name" value="cpPDZ_Deg_HtrA-like"/>
    <property type="match status" value="1"/>
</dbReference>
<gene>
    <name evidence="5" type="ORF">D3H65_15140</name>
</gene>
<feature type="chain" id="PRO_5017596263" evidence="3">
    <location>
        <begin position="20"/>
        <end position="499"/>
    </location>
</feature>
<dbReference type="PANTHER" id="PTHR43343">
    <property type="entry name" value="PEPTIDASE S12"/>
    <property type="match status" value="1"/>
</dbReference>
<dbReference type="Pfam" id="PF13180">
    <property type="entry name" value="PDZ_2"/>
    <property type="match status" value="1"/>
</dbReference>
<feature type="signal peptide" evidence="3">
    <location>
        <begin position="1"/>
        <end position="19"/>
    </location>
</feature>
<dbReference type="InterPro" id="IPR036034">
    <property type="entry name" value="PDZ_sf"/>
</dbReference>
<name>A0A3B7MUD3_9BACT</name>
<keyword evidence="6" id="KW-1185">Reference proteome</keyword>
<reference evidence="5 6" key="1">
    <citation type="submission" date="2018-09" db="EMBL/GenBank/DDBJ databases">
        <title>Genome sequencing of strain 6GH32-13.</title>
        <authorList>
            <person name="Weon H.-Y."/>
            <person name="Heo J."/>
            <person name="Kwon S.-W."/>
        </authorList>
    </citation>
    <scope>NUCLEOTIDE SEQUENCE [LARGE SCALE GENOMIC DNA]</scope>
    <source>
        <strain evidence="5 6">5GH32-13</strain>
    </source>
</reference>
<dbReference type="SUPFAM" id="SSF50156">
    <property type="entry name" value="PDZ domain-like"/>
    <property type="match status" value="2"/>
</dbReference>
<protein>
    <submittedName>
        <fullName evidence="5">PDZ domain-containing protein</fullName>
    </submittedName>
</protein>
<evidence type="ECO:0000256" key="1">
    <source>
        <dbReference type="ARBA" id="ARBA00022670"/>
    </source>
</evidence>
<dbReference type="PROSITE" id="PS50106">
    <property type="entry name" value="PDZ"/>
    <property type="match status" value="1"/>
</dbReference>
<evidence type="ECO:0000256" key="3">
    <source>
        <dbReference type="SAM" id="SignalP"/>
    </source>
</evidence>
<dbReference type="EMBL" id="CP032157">
    <property type="protein sequence ID" value="AXY75235.1"/>
    <property type="molecule type" value="Genomic_DNA"/>
</dbReference>
<dbReference type="AlphaFoldDB" id="A0A3B7MUD3"/>
<dbReference type="PANTHER" id="PTHR43343:SF3">
    <property type="entry name" value="PROTEASE DO-LIKE 8, CHLOROPLASTIC"/>
    <property type="match status" value="1"/>
</dbReference>
<dbReference type="Proteomes" id="UP000263900">
    <property type="component" value="Chromosome"/>
</dbReference>